<gene>
    <name evidence="1" type="ORF">POVWA1_000890</name>
    <name evidence="2" type="ORF">POVWA2_001160</name>
</gene>
<dbReference type="EMBL" id="FLRD01000001">
    <property type="protein sequence ID" value="SBT30428.1"/>
    <property type="molecule type" value="Genomic_DNA"/>
</dbReference>
<dbReference type="Proteomes" id="UP000078550">
    <property type="component" value="Unassembled WGS sequence"/>
</dbReference>
<proteinExistence type="predicted"/>
<name>A0A1A8YH76_PLAOA</name>
<protein>
    <submittedName>
        <fullName evidence="2">Uncharacterized protein</fullName>
    </submittedName>
</protein>
<reference evidence="3" key="2">
    <citation type="submission" date="2016-05" db="EMBL/GenBank/DDBJ databases">
        <authorList>
            <person name="Naeem Raeece"/>
        </authorList>
    </citation>
    <scope>NUCLEOTIDE SEQUENCE [LARGE SCALE GENOMIC DNA]</scope>
</reference>
<keyword evidence="4" id="KW-1185">Reference proteome</keyword>
<organism evidence="2 3">
    <name type="scientific">Plasmodium ovale wallikeri</name>
    <dbReference type="NCBI Taxonomy" id="864142"/>
    <lineage>
        <taxon>Eukaryota</taxon>
        <taxon>Sar</taxon>
        <taxon>Alveolata</taxon>
        <taxon>Apicomplexa</taxon>
        <taxon>Aconoidasida</taxon>
        <taxon>Haemosporida</taxon>
        <taxon>Plasmodiidae</taxon>
        <taxon>Plasmodium</taxon>
        <taxon>Plasmodium (Plasmodium)</taxon>
    </lineage>
</organism>
<evidence type="ECO:0000313" key="4">
    <source>
        <dbReference type="Proteomes" id="UP000078555"/>
    </source>
</evidence>
<evidence type="ECO:0000313" key="3">
    <source>
        <dbReference type="Proteomes" id="UP000078550"/>
    </source>
</evidence>
<dbReference type="Proteomes" id="UP000078555">
    <property type="component" value="Unassembled WGS sequence"/>
</dbReference>
<dbReference type="EMBL" id="FLRE01000006">
    <property type="protein sequence ID" value="SBT30881.1"/>
    <property type="molecule type" value="Genomic_DNA"/>
</dbReference>
<dbReference type="AlphaFoldDB" id="A0A1A8YH76"/>
<sequence>MYAEADFYPFSQVFTCQSETLHYYSFEDDIRPLTISQVCPIIFLPSRVLPPRGGHSNGVFFLSLFILLPFGKQMPLLQCFSPMKTVAPLLYGSSMDKYP</sequence>
<reference evidence="2" key="3">
    <citation type="submission" date="2016-05" db="EMBL/GenBank/DDBJ databases">
        <authorList>
            <person name="Lavstsen T."/>
            <person name="Jespersen J.S."/>
        </authorList>
    </citation>
    <scope>NUCLEOTIDE SEQUENCE [LARGE SCALE GENOMIC DNA]</scope>
</reference>
<accession>A0A1A8YH76</accession>
<evidence type="ECO:0000313" key="2">
    <source>
        <dbReference type="EMBL" id="SBT30881.1"/>
    </source>
</evidence>
<evidence type="ECO:0000313" key="1">
    <source>
        <dbReference type="EMBL" id="SBT30428.1"/>
    </source>
</evidence>
<reference evidence="4" key="1">
    <citation type="submission" date="2016-05" db="EMBL/GenBank/DDBJ databases">
        <authorList>
            <person name="Naeem R."/>
        </authorList>
    </citation>
    <scope>NUCLEOTIDE SEQUENCE [LARGE SCALE GENOMIC DNA]</scope>
</reference>